<dbReference type="AlphaFoldDB" id="A0AAD5Z525"/>
<dbReference type="CDD" id="cd19990">
    <property type="entry name" value="PBP1_GABAb_receptor_plant"/>
    <property type="match status" value="1"/>
</dbReference>
<dbReference type="FunFam" id="1.10.287.70:FF:000037">
    <property type="entry name" value="Glutamate receptor"/>
    <property type="match status" value="1"/>
</dbReference>
<proteinExistence type="inferred from homology"/>
<evidence type="ECO:0000256" key="11">
    <source>
        <dbReference type="ARBA" id="ARBA00023286"/>
    </source>
</evidence>
<dbReference type="Proteomes" id="UP001210211">
    <property type="component" value="Unassembled WGS sequence"/>
</dbReference>
<dbReference type="InterPro" id="IPR001320">
    <property type="entry name" value="Iontro_rcpt_C"/>
</dbReference>
<accession>A0AAD5Z525</accession>
<evidence type="ECO:0000256" key="13">
    <source>
        <dbReference type="PIRNR" id="PIRNR037090"/>
    </source>
</evidence>
<keyword evidence="20" id="KW-1185">Reference proteome</keyword>
<feature type="compositionally biased region" description="Basic and acidic residues" evidence="15">
    <location>
        <begin position="900"/>
        <end position="916"/>
    </location>
</feature>
<dbReference type="GO" id="GO:0009611">
    <property type="term" value="P:response to wounding"/>
    <property type="evidence" value="ECO:0007669"/>
    <property type="project" value="UniProtKB-ARBA"/>
</dbReference>
<comment type="subcellular location">
    <subcellularLocation>
        <location evidence="1">Membrane</location>
        <topology evidence="1">Multi-pass membrane protein</topology>
    </subcellularLocation>
</comment>
<keyword evidence="11 13" id="KW-1071">Ligand-gated ion channel</keyword>
<sequence length="926" mass="102584">MGFVPLLLISLLSTLVISSMAQPRTIKIGALFTYNSTIGRSAKAAIEMAMADVNADPRVLNGSHLDVIMQDTNCSGFLGTIEALQLMENEVVAILGPQSSEIAHIVANVANELNVPLLSFAATDPTLSSLQYRPFFLRTTQSDQFQMTAIADIVSYFGWREVVSIFTDNDYGRGGTVSLGDALNGKRMKITYKAAIPPGANQDKINDALVQVNLMESRVYVVHVNPDSGLEIFRAAKNLGMMGNGYVWIVTDWLAAVLDSYLQPGSEIMDVIQGVLVLRQHVADSNLKRSFVSRWNKVNAGIGLNIYGLYAYDSVWLTAYAIDRFLREGDNIAFSSDSKLNNSTGSAINLSSLRQFDGGEKMLKQILNTKFVGVTGDVQFGQDQNLIHPAYEILNIAGTGLRQIGFWSNHSGLSTAAPEKVYNKTVNSSNANHQLYSVIWPGQITDTPRGWVFPNNGKILKIGVPYRASYKEFLTKDNSPDGVQGYCIDVFKAAINLLPYPVPYKFILFGDGKENPNYNELVQNVANNVFSAAVGDIAITTNRTRIVDFTQPYTESGLVIVAPVKERDSNAWAFLKPFTVEMWGIMGLFFLFVGAVVWILEHRTNTEFRGPPRQQLITICWFSFSTMFFAHRENTVSTLGRFVLLVWLFVVLILTQSYTASLTSMLTVQQLSTGIQGLDSLRSIPDPIGYQVGSFARNYLIEELDIPESRLVQLDTPEDYARMLDLGPKNGGVAAVVDELPYIESFLSNNCKFQIVGQEFTKSGWGFAFPRDSPLAMDLSTAILTLSENGDLQRIHDKWLTRTSCDTQGETEIDSNRLSIGSFSGLFLICGVACIIALLIFALRILCQYSKYSSQVVEENVEENVQLPVMERSVRRPTRLTSIKDLLSFVDKKEEDIKSVMKRKSSDKDKSHRTDPCSEGGSVSPT</sequence>
<comment type="caution">
    <text evidence="19">The sequence shown here is derived from an EMBL/GenBank/DDBJ whole genome shotgun (WGS) entry which is preliminary data.</text>
</comment>
<feature type="transmembrane region" description="Helical" evidence="16">
    <location>
        <begin position="582"/>
        <end position="600"/>
    </location>
</feature>
<dbReference type="SUPFAM" id="SSF53850">
    <property type="entry name" value="Periplasmic binding protein-like II"/>
    <property type="match status" value="1"/>
</dbReference>
<feature type="signal peptide" evidence="17">
    <location>
        <begin position="1"/>
        <end position="21"/>
    </location>
</feature>
<evidence type="ECO:0000256" key="2">
    <source>
        <dbReference type="ARBA" id="ARBA00008685"/>
    </source>
</evidence>
<evidence type="ECO:0000259" key="18">
    <source>
        <dbReference type="SMART" id="SM00079"/>
    </source>
</evidence>
<dbReference type="Gene3D" id="1.10.287.70">
    <property type="match status" value="1"/>
</dbReference>
<evidence type="ECO:0000256" key="4">
    <source>
        <dbReference type="ARBA" id="ARBA00022692"/>
    </source>
</evidence>
<comment type="similarity">
    <text evidence="2 13">Belongs to the glutamate-gated ion channel (TC 1.A.10.1) family.</text>
</comment>
<evidence type="ECO:0000256" key="3">
    <source>
        <dbReference type="ARBA" id="ARBA00022448"/>
    </source>
</evidence>
<keyword evidence="5 17" id="KW-0732">Signal</keyword>
<name>A0AAD5Z525_9POAL</name>
<protein>
    <recommendedName>
        <fullName evidence="13">Glutamate receptor</fullName>
    </recommendedName>
</protein>
<evidence type="ECO:0000256" key="14">
    <source>
        <dbReference type="PIRSR" id="PIRSR037090-50"/>
    </source>
</evidence>
<dbReference type="FunFam" id="3.40.50.2300:FF:000081">
    <property type="entry name" value="Glutamate receptor"/>
    <property type="match status" value="1"/>
</dbReference>
<dbReference type="SMART" id="SM00079">
    <property type="entry name" value="PBPe"/>
    <property type="match status" value="1"/>
</dbReference>
<keyword evidence="8 13" id="KW-0472">Membrane</keyword>
<dbReference type="Pfam" id="PF10613">
    <property type="entry name" value="Lig_chan-Glu_bd"/>
    <property type="match status" value="1"/>
</dbReference>
<feature type="domain" description="Ionotropic glutamate receptor C-terminal" evidence="18">
    <location>
        <begin position="461"/>
        <end position="802"/>
    </location>
</feature>
<dbReference type="EMBL" id="JAMRDG010000002">
    <property type="protein sequence ID" value="KAJ3687014.1"/>
    <property type="molecule type" value="Genomic_DNA"/>
</dbReference>
<dbReference type="InterPro" id="IPR001828">
    <property type="entry name" value="ANF_lig-bd_rcpt"/>
</dbReference>
<dbReference type="PIRSF" id="PIRSF037090">
    <property type="entry name" value="Iontro_Glu-like_rcpt_pln"/>
    <property type="match status" value="1"/>
</dbReference>
<keyword evidence="9 13" id="KW-0675">Receptor</keyword>
<evidence type="ECO:0000256" key="6">
    <source>
        <dbReference type="ARBA" id="ARBA00022989"/>
    </source>
</evidence>
<evidence type="ECO:0000256" key="5">
    <source>
        <dbReference type="ARBA" id="ARBA00022729"/>
    </source>
</evidence>
<dbReference type="PANTHER" id="PTHR18966">
    <property type="entry name" value="IONOTROPIC GLUTAMATE RECEPTOR"/>
    <property type="match status" value="1"/>
</dbReference>
<dbReference type="GO" id="GO:0007165">
    <property type="term" value="P:signal transduction"/>
    <property type="evidence" value="ECO:0007669"/>
    <property type="project" value="UniProtKB-ARBA"/>
</dbReference>
<evidence type="ECO:0000256" key="8">
    <source>
        <dbReference type="ARBA" id="ARBA00023136"/>
    </source>
</evidence>
<dbReference type="FunFam" id="3.40.190.10:FF:000175">
    <property type="entry name" value="Glutamate receptor"/>
    <property type="match status" value="1"/>
</dbReference>
<keyword evidence="3 13" id="KW-0813">Transport</keyword>
<dbReference type="Gene3D" id="3.40.190.10">
    <property type="entry name" value="Periplasmic binding protein-like II"/>
    <property type="match status" value="2"/>
</dbReference>
<dbReference type="SUPFAM" id="SSF53822">
    <property type="entry name" value="Periplasmic binding protein-like I"/>
    <property type="match status" value="1"/>
</dbReference>
<feature type="region of interest" description="Disordered" evidence="15">
    <location>
        <begin position="900"/>
        <end position="926"/>
    </location>
</feature>
<feature type="transmembrane region" description="Helical" evidence="16">
    <location>
        <begin position="825"/>
        <end position="846"/>
    </location>
</feature>
<keyword evidence="10" id="KW-0325">Glycoprotein</keyword>
<evidence type="ECO:0000256" key="7">
    <source>
        <dbReference type="ARBA" id="ARBA00023065"/>
    </source>
</evidence>
<evidence type="ECO:0000256" key="9">
    <source>
        <dbReference type="ARBA" id="ARBA00023170"/>
    </source>
</evidence>
<dbReference type="InterPro" id="IPR017103">
    <property type="entry name" value="Iontropic_Glu_rcpt_pln"/>
</dbReference>
<dbReference type="GO" id="GO:1901701">
    <property type="term" value="P:cellular response to oxygen-containing compound"/>
    <property type="evidence" value="ECO:0007669"/>
    <property type="project" value="UniProtKB-ARBA"/>
</dbReference>
<reference evidence="19 20" key="1">
    <citation type="journal article" date="2022" name="Cell">
        <title>Repeat-based holocentromeres influence genome architecture and karyotype evolution.</title>
        <authorList>
            <person name="Hofstatter P.G."/>
            <person name="Thangavel G."/>
            <person name="Lux T."/>
            <person name="Neumann P."/>
            <person name="Vondrak T."/>
            <person name="Novak P."/>
            <person name="Zhang M."/>
            <person name="Costa L."/>
            <person name="Castellani M."/>
            <person name="Scott A."/>
            <person name="Toegelov H."/>
            <person name="Fuchs J."/>
            <person name="Mata-Sucre Y."/>
            <person name="Dias Y."/>
            <person name="Vanzela A.L.L."/>
            <person name="Huettel B."/>
            <person name="Almeida C.C.S."/>
            <person name="Simkova H."/>
            <person name="Souza G."/>
            <person name="Pedrosa-Harand A."/>
            <person name="Macas J."/>
            <person name="Mayer K.F.X."/>
            <person name="Houben A."/>
            <person name="Marques A."/>
        </authorList>
    </citation>
    <scope>NUCLEOTIDE SEQUENCE [LARGE SCALE GENOMIC DNA]</scope>
    <source>
        <strain evidence="19">RhyTen1mFocal</strain>
    </source>
</reference>
<dbReference type="InterPro" id="IPR028082">
    <property type="entry name" value="Peripla_BP_I"/>
</dbReference>
<dbReference type="Pfam" id="PF01094">
    <property type="entry name" value="ANF_receptor"/>
    <property type="match status" value="1"/>
</dbReference>
<evidence type="ECO:0000256" key="1">
    <source>
        <dbReference type="ARBA" id="ARBA00004141"/>
    </source>
</evidence>
<gene>
    <name evidence="19" type="ORF">LUZ61_016178</name>
</gene>
<evidence type="ECO:0000313" key="20">
    <source>
        <dbReference type="Proteomes" id="UP001210211"/>
    </source>
</evidence>
<evidence type="ECO:0000256" key="16">
    <source>
        <dbReference type="SAM" id="Phobius"/>
    </source>
</evidence>
<dbReference type="InterPro" id="IPR015683">
    <property type="entry name" value="Ionotropic_Glu_rcpt"/>
</dbReference>
<dbReference type="GO" id="GO:0015276">
    <property type="term" value="F:ligand-gated monoatomic ion channel activity"/>
    <property type="evidence" value="ECO:0007669"/>
    <property type="project" value="InterPro"/>
</dbReference>
<evidence type="ECO:0000256" key="17">
    <source>
        <dbReference type="SAM" id="SignalP"/>
    </source>
</evidence>
<evidence type="ECO:0000256" key="10">
    <source>
        <dbReference type="ARBA" id="ARBA00023180"/>
    </source>
</evidence>
<keyword evidence="6 16" id="KW-1133">Transmembrane helix</keyword>
<feature type="chain" id="PRO_5042280878" description="Glutamate receptor" evidence="17">
    <location>
        <begin position="22"/>
        <end position="926"/>
    </location>
</feature>
<dbReference type="InterPro" id="IPR019594">
    <property type="entry name" value="Glu/Gly-bd"/>
</dbReference>
<keyword evidence="14" id="KW-1015">Disulfide bond</keyword>
<keyword evidence="4 16" id="KW-0812">Transmembrane</keyword>
<dbReference type="PRINTS" id="PR01176">
    <property type="entry name" value="GABABRECEPTR"/>
</dbReference>
<evidence type="ECO:0000256" key="12">
    <source>
        <dbReference type="ARBA" id="ARBA00023303"/>
    </source>
</evidence>
<keyword evidence="7 13" id="KW-0406">Ion transport</keyword>
<dbReference type="InterPro" id="IPR044440">
    <property type="entry name" value="GABAb_receptor_plant_PBP1"/>
</dbReference>
<dbReference type="Gene3D" id="3.40.50.2300">
    <property type="match status" value="2"/>
</dbReference>
<feature type="transmembrane region" description="Helical" evidence="16">
    <location>
        <begin position="636"/>
        <end position="655"/>
    </location>
</feature>
<organism evidence="19 20">
    <name type="scientific">Rhynchospora tenuis</name>
    <dbReference type="NCBI Taxonomy" id="198213"/>
    <lineage>
        <taxon>Eukaryota</taxon>
        <taxon>Viridiplantae</taxon>
        <taxon>Streptophyta</taxon>
        <taxon>Embryophyta</taxon>
        <taxon>Tracheophyta</taxon>
        <taxon>Spermatophyta</taxon>
        <taxon>Magnoliopsida</taxon>
        <taxon>Liliopsida</taxon>
        <taxon>Poales</taxon>
        <taxon>Cyperaceae</taxon>
        <taxon>Cyperoideae</taxon>
        <taxon>Rhynchosporeae</taxon>
        <taxon>Rhynchospora</taxon>
    </lineage>
</organism>
<dbReference type="Pfam" id="PF00060">
    <property type="entry name" value="Lig_chan"/>
    <property type="match status" value="1"/>
</dbReference>
<evidence type="ECO:0000313" key="19">
    <source>
        <dbReference type="EMBL" id="KAJ3687014.1"/>
    </source>
</evidence>
<feature type="disulfide bond" evidence="14">
    <location>
        <begin position="751"/>
        <end position="805"/>
    </location>
</feature>
<comment type="function">
    <text evidence="13">Glutamate-gated receptor that probably acts as non-selective cation channel.</text>
</comment>
<evidence type="ECO:0000256" key="15">
    <source>
        <dbReference type="SAM" id="MobiDB-lite"/>
    </source>
</evidence>
<dbReference type="CDD" id="cd13686">
    <property type="entry name" value="GluR_Plant"/>
    <property type="match status" value="1"/>
</dbReference>
<dbReference type="FunFam" id="3.40.190.10:FF:000054">
    <property type="entry name" value="Glutamate receptor"/>
    <property type="match status" value="1"/>
</dbReference>
<dbReference type="GO" id="GO:0016020">
    <property type="term" value="C:membrane"/>
    <property type="evidence" value="ECO:0007669"/>
    <property type="project" value="UniProtKB-SubCell"/>
</dbReference>
<keyword evidence="12 13" id="KW-0407">Ion channel</keyword>